<keyword evidence="1 4" id="KW-0328">Glycosyltransferase</keyword>
<evidence type="ECO:0000313" key="4">
    <source>
        <dbReference type="EMBL" id="AFZ46158.1"/>
    </source>
</evidence>
<keyword evidence="2" id="KW-0808">Transferase</keyword>
<evidence type="ECO:0000313" key="5">
    <source>
        <dbReference type="Proteomes" id="UP000010483"/>
    </source>
</evidence>
<dbReference type="Gene3D" id="3.40.50.2020">
    <property type="match status" value="1"/>
</dbReference>
<accession>K9YJ94</accession>
<evidence type="ECO:0000256" key="1">
    <source>
        <dbReference type="ARBA" id="ARBA00022676"/>
    </source>
</evidence>
<dbReference type="Pfam" id="PF00156">
    <property type="entry name" value="Pribosyltran"/>
    <property type="match status" value="1"/>
</dbReference>
<dbReference type="KEGG" id="csn:Cyast_0175"/>
<dbReference type="HOGENOM" id="CLU_080904_2_0_3"/>
<organism evidence="4 5">
    <name type="scientific">Cyanobacterium stanieri (strain ATCC 29140 / PCC 7202)</name>
    <dbReference type="NCBI Taxonomy" id="292563"/>
    <lineage>
        <taxon>Bacteria</taxon>
        <taxon>Bacillati</taxon>
        <taxon>Cyanobacteriota</taxon>
        <taxon>Cyanophyceae</taxon>
        <taxon>Oscillatoriophycideae</taxon>
        <taxon>Chroococcales</taxon>
        <taxon>Geminocystaceae</taxon>
        <taxon>Cyanobacterium</taxon>
    </lineage>
</organism>
<dbReference type="STRING" id="292563.Cyast_0175"/>
<dbReference type="AlphaFoldDB" id="K9YJ94"/>
<sequence>MEKNQEKQLVCGWEEFWGCCETVAQAMINNHQSYTQAIAIVRGGYYLGDYLSRRFQIPLGVIATKSYSESNHQQEELIIGELSWVQKPYGKILLVDDLVDTGITLKAIKNKLIQEYEVEVDTAVIWQKSHAQFQPDYYHSVTPSDCWIIQPFEI</sequence>
<evidence type="ECO:0000259" key="3">
    <source>
        <dbReference type="Pfam" id="PF00156"/>
    </source>
</evidence>
<dbReference type="EMBL" id="CP003940">
    <property type="protein sequence ID" value="AFZ46158.1"/>
    <property type="molecule type" value="Genomic_DNA"/>
</dbReference>
<gene>
    <name evidence="4" type="ordered locus">Cyast_0175</name>
</gene>
<evidence type="ECO:0000256" key="2">
    <source>
        <dbReference type="ARBA" id="ARBA00022679"/>
    </source>
</evidence>
<dbReference type="Proteomes" id="UP000010483">
    <property type="component" value="Chromosome"/>
</dbReference>
<dbReference type="eggNOG" id="COG2236">
    <property type="taxonomic scope" value="Bacteria"/>
</dbReference>
<feature type="domain" description="Phosphoribosyltransferase" evidence="3">
    <location>
        <begin position="38"/>
        <end position="151"/>
    </location>
</feature>
<keyword evidence="5" id="KW-1185">Reference proteome</keyword>
<dbReference type="InterPro" id="IPR000836">
    <property type="entry name" value="PRTase_dom"/>
</dbReference>
<dbReference type="PANTHER" id="PTHR43363:SF1">
    <property type="entry name" value="HYPOXANTHINE-GUANINE PHOSPHORIBOSYLTRANSFERASE"/>
    <property type="match status" value="1"/>
</dbReference>
<name>K9YJ94_CYASC</name>
<dbReference type="InterPro" id="IPR029057">
    <property type="entry name" value="PRTase-like"/>
</dbReference>
<dbReference type="SUPFAM" id="SSF53271">
    <property type="entry name" value="PRTase-like"/>
    <property type="match status" value="1"/>
</dbReference>
<proteinExistence type="predicted"/>
<protein>
    <submittedName>
        <fullName evidence="4">Phosphoribosyltransferase</fullName>
    </submittedName>
</protein>
<reference evidence="5" key="1">
    <citation type="journal article" date="2013" name="Proc. Natl. Acad. Sci. U.S.A.">
        <title>Improving the coverage of the cyanobacterial phylum using diversity-driven genome sequencing.</title>
        <authorList>
            <person name="Shih P.M."/>
            <person name="Wu D."/>
            <person name="Latifi A."/>
            <person name="Axen S.D."/>
            <person name="Fewer D.P."/>
            <person name="Talla E."/>
            <person name="Calteau A."/>
            <person name="Cai F."/>
            <person name="Tandeau de Marsac N."/>
            <person name="Rippka R."/>
            <person name="Herdman M."/>
            <person name="Sivonen K."/>
            <person name="Coursin T."/>
            <person name="Laurent T."/>
            <person name="Goodwin L."/>
            <person name="Nolan M."/>
            <person name="Davenport K.W."/>
            <person name="Han C.S."/>
            <person name="Rubin E.M."/>
            <person name="Eisen J.A."/>
            <person name="Woyke T."/>
            <person name="Gugger M."/>
            <person name="Kerfeld C.A."/>
        </authorList>
    </citation>
    <scope>NUCLEOTIDE SEQUENCE [LARGE SCALE GENOMIC DNA]</scope>
    <source>
        <strain evidence="5">ATCC 29140 / PCC 7202</strain>
    </source>
</reference>
<dbReference type="CDD" id="cd06223">
    <property type="entry name" value="PRTases_typeI"/>
    <property type="match status" value="1"/>
</dbReference>
<dbReference type="PANTHER" id="PTHR43363">
    <property type="entry name" value="HYPOXANTHINE PHOSPHORIBOSYLTRANSFERASE"/>
    <property type="match status" value="1"/>
</dbReference>
<dbReference type="GO" id="GO:0016757">
    <property type="term" value="F:glycosyltransferase activity"/>
    <property type="evidence" value="ECO:0007669"/>
    <property type="project" value="UniProtKB-KW"/>
</dbReference>
<dbReference type="BioCyc" id="CSTA292563:G1353-176-MONOMER"/>